<sequence length="157" mass="18040">MGELRIALIIGYLASSAAMLISMIALDNPELFVKIFGFLAGACWYVFLGTFLWGLMPHRLWRYYTGPTPFLSKIFSTIFWANLPLLFLAYMGRFEAQKAIANPNMYEQLIIKLAEYFQYFVMIFASSAFAMFLFGVFSGSIVLFAKRVFVVNQRRDD</sequence>
<feature type="transmembrane region" description="Helical" evidence="1">
    <location>
        <begin position="74"/>
        <end position="96"/>
    </location>
</feature>
<evidence type="ECO:0000313" key="2">
    <source>
        <dbReference type="EMBL" id="MBK0395935.1"/>
    </source>
</evidence>
<keyword evidence="1" id="KW-0472">Membrane</keyword>
<comment type="caution">
    <text evidence="2">The sequence shown here is derived from an EMBL/GenBank/DDBJ whole genome shotgun (WGS) entry which is preliminary data.</text>
</comment>
<organism evidence="2 3">
    <name type="scientific">Kingella bonacorsii</name>
    <dbReference type="NCBI Taxonomy" id="2796361"/>
    <lineage>
        <taxon>Bacteria</taxon>
        <taxon>Pseudomonadati</taxon>
        <taxon>Pseudomonadota</taxon>
        <taxon>Betaproteobacteria</taxon>
        <taxon>Neisseriales</taxon>
        <taxon>Neisseriaceae</taxon>
        <taxon>Kingella</taxon>
    </lineage>
</organism>
<feature type="transmembrane region" description="Helical" evidence="1">
    <location>
        <begin position="32"/>
        <end position="53"/>
    </location>
</feature>
<protein>
    <recommendedName>
        <fullName evidence="4">DUF4199 domain-containing protein</fullName>
    </recommendedName>
</protein>
<feature type="transmembrane region" description="Helical" evidence="1">
    <location>
        <begin position="7"/>
        <end position="26"/>
    </location>
</feature>
<proteinExistence type="predicted"/>
<reference evidence="2 3" key="1">
    <citation type="journal article" date="2021" name="Pathogens">
        <title>Isolation and Characterization of Kingella bonacorsii sp. nov., A Novel Kingella Species Detected in a Stable Periodontitis Subject.</title>
        <authorList>
            <person name="Antezack A."/>
            <person name="Boxberger M."/>
            <person name="Rolland C."/>
            <person name="Monnet-Corti V."/>
            <person name="La Scola B."/>
        </authorList>
    </citation>
    <scope>NUCLEOTIDE SEQUENCE [LARGE SCALE GENOMIC DNA]</scope>
    <source>
        <strain evidence="2 3">Marseille-Q4569</strain>
    </source>
</reference>
<keyword evidence="1" id="KW-1133">Transmembrane helix</keyword>
<feature type="transmembrane region" description="Helical" evidence="1">
    <location>
        <begin position="116"/>
        <end position="145"/>
    </location>
</feature>
<gene>
    <name evidence="2" type="ORF">JDW22_04890</name>
</gene>
<evidence type="ECO:0000313" key="3">
    <source>
        <dbReference type="Proteomes" id="UP000614058"/>
    </source>
</evidence>
<keyword evidence="1" id="KW-0812">Transmembrane</keyword>
<evidence type="ECO:0000256" key="1">
    <source>
        <dbReference type="SAM" id="Phobius"/>
    </source>
</evidence>
<evidence type="ECO:0008006" key="4">
    <source>
        <dbReference type="Google" id="ProtNLM"/>
    </source>
</evidence>
<dbReference type="Proteomes" id="UP000614058">
    <property type="component" value="Unassembled WGS sequence"/>
</dbReference>
<dbReference type="EMBL" id="JAEHNZ010000002">
    <property type="protein sequence ID" value="MBK0395935.1"/>
    <property type="molecule type" value="Genomic_DNA"/>
</dbReference>
<keyword evidence="3" id="KW-1185">Reference proteome</keyword>
<accession>A0ABS1BSS3</accession>
<name>A0ABS1BSS3_9NEIS</name>
<dbReference type="RefSeq" id="WP_200522065.1">
    <property type="nucleotide sequence ID" value="NZ_JAEHNZ010000002.1"/>
</dbReference>